<gene>
    <name evidence="1" type="ORF">CU098_006160</name>
</gene>
<proteinExistence type="predicted"/>
<feature type="non-terminal residue" evidence="1">
    <location>
        <position position="1"/>
    </location>
</feature>
<dbReference type="EMBL" id="PJQM01004434">
    <property type="protein sequence ID" value="RCH84471.1"/>
    <property type="molecule type" value="Genomic_DNA"/>
</dbReference>
<dbReference type="AlphaFoldDB" id="A0A367J428"/>
<dbReference type="Proteomes" id="UP000253551">
    <property type="component" value="Unassembled WGS sequence"/>
</dbReference>
<protein>
    <submittedName>
        <fullName evidence="1">Uncharacterized protein</fullName>
    </submittedName>
</protein>
<dbReference type="OrthoDB" id="2279273at2759"/>
<accession>A0A367J428</accession>
<name>A0A367J428_RHIST</name>
<organism evidence="1 2">
    <name type="scientific">Rhizopus stolonifer</name>
    <name type="common">Rhizopus nigricans</name>
    <dbReference type="NCBI Taxonomy" id="4846"/>
    <lineage>
        <taxon>Eukaryota</taxon>
        <taxon>Fungi</taxon>
        <taxon>Fungi incertae sedis</taxon>
        <taxon>Mucoromycota</taxon>
        <taxon>Mucoromycotina</taxon>
        <taxon>Mucoromycetes</taxon>
        <taxon>Mucorales</taxon>
        <taxon>Mucorineae</taxon>
        <taxon>Rhizopodaceae</taxon>
        <taxon>Rhizopus</taxon>
    </lineage>
</organism>
<reference evidence="1 2" key="1">
    <citation type="journal article" date="2018" name="G3 (Bethesda)">
        <title>Phylogenetic and Phylogenomic Definition of Rhizopus Species.</title>
        <authorList>
            <person name="Gryganskyi A.P."/>
            <person name="Golan J."/>
            <person name="Dolatabadi S."/>
            <person name="Mondo S."/>
            <person name="Robb S."/>
            <person name="Idnurm A."/>
            <person name="Muszewska A."/>
            <person name="Steczkiewicz K."/>
            <person name="Masonjones S."/>
            <person name="Liao H.L."/>
            <person name="Gajdeczka M.T."/>
            <person name="Anike F."/>
            <person name="Vuek A."/>
            <person name="Anishchenko I.M."/>
            <person name="Voigt K."/>
            <person name="de Hoog G.S."/>
            <person name="Smith M.E."/>
            <person name="Heitman J."/>
            <person name="Vilgalys R."/>
            <person name="Stajich J.E."/>
        </authorList>
    </citation>
    <scope>NUCLEOTIDE SEQUENCE [LARGE SCALE GENOMIC DNA]</scope>
    <source>
        <strain evidence="1 2">LSU 92-RS-03</strain>
    </source>
</reference>
<keyword evidence="2" id="KW-1185">Reference proteome</keyword>
<evidence type="ECO:0000313" key="2">
    <source>
        <dbReference type="Proteomes" id="UP000253551"/>
    </source>
</evidence>
<evidence type="ECO:0000313" key="1">
    <source>
        <dbReference type="EMBL" id="RCH84471.1"/>
    </source>
</evidence>
<sequence length="171" mass="19528">KYDSNEDVFNQLYTWSYLDLIGSSINTDECKRYFIQGQPVLQSMGRQLKETCVLVDDKSQYKSDGLMKLFNLKDLELLLLETSGHFKNSDKYIADEYSFASVAKFSQCLLEQAVKNITDVENEHQKNSSKFRHNPEDYTQLSSIVSPVIIKLTKDSAGMGNLGPMYSPPHH</sequence>
<comment type="caution">
    <text evidence="1">The sequence shown here is derived from an EMBL/GenBank/DDBJ whole genome shotgun (WGS) entry which is preliminary data.</text>
</comment>